<feature type="compositionally biased region" description="Polar residues" evidence="19">
    <location>
        <begin position="454"/>
        <end position="468"/>
    </location>
</feature>
<keyword evidence="5" id="KW-0677">Repeat</keyword>
<comment type="subunit">
    <text evidence="14">Interacts with ARID4B, BRMS1L, HCFC1, HDAC1, HDAC2, MXI1, SAP30L, SAP130, SFPQ and TOPORS. Interacts with OGT (via TPRs 1-6); the interaction mediates transcriptional repression in parallel with histone deacetylase. Interacts with BAZ2A, MXD1, MXD3, MXD4, MBD2, DACH1, NCOR1, NR4A2, REST, RLIM, SAP30, SETDB1, SMYD2, and SUDS3. Interacts with PHF12 in a complex composed of HDAC1, PHF12 and SAP30. Interacts with TET1; the interaction recruits SIN3A to gene promoters. The large PER complex involved in the histone deacetylation is composed of at least HDAC1, PER2, SFPQ and SIN3A. Interacts with KLF11. Interacts with PPHLN1. Found in a complex with YY1, GON4L and HDAC1. Interacts (via PAH2) with FOXK1. Interacts with FOXK2. Found in a complex composed of at least SINHCAF, SIN3A, HDAC1, SAP30, RBBP4, OGT and TET1. Interacts with SINHCAF. Interacts with SPHK2.</text>
</comment>
<evidence type="ECO:0000256" key="13">
    <source>
        <dbReference type="ARBA" id="ARBA00056268"/>
    </source>
</evidence>
<feature type="domain" description="Histone deacetylase interacting" evidence="20">
    <location>
        <begin position="714"/>
        <end position="814"/>
    </location>
</feature>
<keyword evidence="12 18" id="KW-0539">Nucleus</keyword>
<dbReference type="EnsemblMetazoa" id="XM_014384804.2">
    <property type="protein sequence ID" value="XP_014240290.1"/>
    <property type="gene ID" value="LOC106661428"/>
</dbReference>
<feature type="compositionally biased region" description="Low complexity" evidence="19">
    <location>
        <begin position="113"/>
        <end position="125"/>
    </location>
</feature>
<dbReference type="EnsemblMetazoa" id="XM_014384803.2">
    <property type="protein sequence ID" value="XP_014240289.1"/>
    <property type="gene ID" value="LOC106661428"/>
</dbReference>
<evidence type="ECO:0000256" key="11">
    <source>
        <dbReference type="ARBA" id="ARBA00023163"/>
    </source>
</evidence>
<dbReference type="GO" id="GO:0070822">
    <property type="term" value="C:Sin3-type complex"/>
    <property type="evidence" value="ECO:0007669"/>
    <property type="project" value="TreeGrafter"/>
</dbReference>
<dbReference type="InterPro" id="IPR039774">
    <property type="entry name" value="Sin3-like"/>
</dbReference>
<sequence length="1490" mass="165147">MKRRVEETTKVDGVTPAILTQRTPHTAPNIVQTNYTSQGIKSEVPAVQQYQIQTNYATMPSITAIKTQSSSGLQGGTPHGGILVQSHIRHGKVGTTSGGGGGNLGGSSGGSGTPPTVSSTSSSGGAQFQRLKVEDALSYLDQVKYKFNSQPQVYNDFLEIMKEFKSQCIDTPGVIARVSQLFKGYPELISGFNTFLPPGYKIEVQANDTGYSLQVSVSNPLGLQTISEIPPLTPTQSQSVVVTNQQKPPSTVYSGVNSSINPSVGTPSAGVTIKGAVNDRISTSGGVLPLSVTPPTSTVQGAAVALTSVSNMPSLVLTPNASSVVTANHQASIISAVQLQQTSTNQPVEFNHAINYVNKIKNRFQGQPDKYKKFLEILHTYQKEQKTVKSGSTGGISIGGKHLTEAEVYSQVAQLFENHDDLLVEFGQFLPDATSHNSLSLASLGAKISERKGNLSSKYQGSNRSGQNVEGGRISSVGGSGEPLNNSKSSPQGNLCKMVSGRDGISNKRNVAELYNNERLTISRAMDSSLRPHSPALPHQGPLPQPPTKRQKNQSIGFPSSGENFEPIKRVIRNQSVYENFLRCLLLFNEEVISKSELLTLVTPMLAKHSEQLSWFKDLLGEIGNGGAPGSPPLPVSSSSHQTHPHHHQPHQPVHQPGPQHTGSTLPTPLPIPQIPSIHPSATSFEHRSVSHRGTDSRPDLLPTASTADIDFSSCKRIGASYCALPKSIPPPRCSGRSLLCKQVLNDTWVSFPTWSEDSTFVTSRKTQFEEYIYRCEDERFELDLVIECNAATIRVLDGIQKKMSRMSSEELSKFRLDDTLGGSSPTIHIRAIRRIYGDKAVDVVEGLKKSPSIVVPVVLRRLKAKEIEWRQAQKGFNKTWRDQNEKFYLKSLDHQGINFKQNDLKTLRSKSLYNEIEVIYDERNENGDGERTGPHLVLNYSDKSVLDDAANLLIHHVKRQTAIHKQDKTRIKQLLKHFLPDLFHHPRQDLSDDERDNDKMDVDPSTNKENNGTTVNSVCKSKESTSPTCNNNSEPVHELAPKNLPEPSSDMNSTEEMAIDIKQEPDDDEKDGLTKQKHDPHNHDESYSLFYGNNHWYLFVRLHQILCERLAKMSERSVKIAEEEAINSLNRRQSTAVALRLKPNEHCQDCYAVMLDMVKSVLDCSLDPQTYEDMLRNMFGIHAYIGFTLDRIVSYAVRQLQHLVSEENCVECTELHMRFSNKGSTGGLCSTANSRLGAEAAYYKAVSSCLAGDSCYKMYFYKKESKITLEMLDTEGDGEEEDNGGRAECSDVSRSKGSEGSVKWNEFSGREVSRHTGSMSVSDKADSGVSLNDREKWSKAVYLIRNLNQRKWRENKLDDKTIKGDSRGTDKCLGSSNNDKKVYVAIKESFLFKHGAMARARESHCRLSRRMFSRFSSWHSAWARLHVGREANEMCSKWFSGKALTDIHPCRTTQISHDPGNKRAPYRPYMQYTVQFFNQAESDRTPSPL</sequence>
<feature type="region of interest" description="Disordered" evidence="19">
    <location>
        <begin position="624"/>
        <end position="678"/>
    </location>
</feature>
<evidence type="ECO:0000256" key="17">
    <source>
        <dbReference type="ARBA" id="ARBA00081271"/>
    </source>
</evidence>
<accession>A0A8I6TBB9</accession>
<evidence type="ECO:0000256" key="10">
    <source>
        <dbReference type="ARBA" id="ARBA00023108"/>
    </source>
</evidence>
<dbReference type="GO" id="GO:0000122">
    <property type="term" value="P:negative regulation of transcription by RNA polymerase II"/>
    <property type="evidence" value="ECO:0007669"/>
    <property type="project" value="TreeGrafter"/>
</dbReference>
<evidence type="ECO:0000313" key="22">
    <source>
        <dbReference type="Proteomes" id="UP000494040"/>
    </source>
</evidence>
<dbReference type="FunFam" id="1.20.1160.11:FF:000001">
    <property type="entry name" value="Paired amphipathic helix protein Sin3"/>
    <property type="match status" value="1"/>
</dbReference>
<evidence type="ECO:0000256" key="9">
    <source>
        <dbReference type="ARBA" id="ARBA00023054"/>
    </source>
</evidence>
<dbReference type="InterPro" id="IPR031693">
    <property type="entry name" value="Sin3_C"/>
</dbReference>
<dbReference type="GO" id="GO:0061629">
    <property type="term" value="F:RNA polymerase II-specific DNA-binding transcription factor binding"/>
    <property type="evidence" value="ECO:0007669"/>
    <property type="project" value="UniProtKB-ARBA"/>
</dbReference>
<keyword evidence="11" id="KW-0804">Transcription</keyword>
<dbReference type="FunFam" id="1.20.1160.11:FF:000004">
    <property type="entry name" value="Paired amphipathic helix protein Sin3a"/>
    <property type="match status" value="1"/>
</dbReference>
<keyword evidence="6" id="KW-0832">Ubl conjugation</keyword>
<evidence type="ECO:0000256" key="19">
    <source>
        <dbReference type="SAM" id="MobiDB-lite"/>
    </source>
</evidence>
<evidence type="ECO:0000256" key="14">
    <source>
        <dbReference type="ARBA" id="ARBA00061761"/>
    </source>
</evidence>
<dbReference type="KEGG" id="clec:106661428"/>
<evidence type="ECO:0000256" key="3">
    <source>
        <dbReference type="ARBA" id="ARBA00022499"/>
    </source>
</evidence>
<evidence type="ECO:0000313" key="21">
    <source>
        <dbReference type="EnsemblMetazoa" id="XP_014240290.1"/>
    </source>
</evidence>
<evidence type="ECO:0000256" key="7">
    <source>
        <dbReference type="ARBA" id="ARBA00022990"/>
    </source>
</evidence>
<dbReference type="Pfam" id="PF16879">
    <property type="entry name" value="Sin3a_C"/>
    <property type="match status" value="1"/>
</dbReference>
<keyword evidence="10" id="KW-0090">Biological rhythms</keyword>
<dbReference type="PANTHER" id="PTHR12346:SF0">
    <property type="entry name" value="SIN3A, ISOFORM G"/>
    <property type="match status" value="1"/>
</dbReference>
<keyword evidence="3" id="KW-1017">Isopeptide bond</keyword>
<dbReference type="Proteomes" id="UP000494040">
    <property type="component" value="Unassembled WGS sequence"/>
</dbReference>
<organism evidence="21 22">
    <name type="scientific">Cimex lectularius</name>
    <name type="common">Bed bug</name>
    <name type="synonym">Acanthia lectularia</name>
    <dbReference type="NCBI Taxonomy" id="79782"/>
    <lineage>
        <taxon>Eukaryota</taxon>
        <taxon>Metazoa</taxon>
        <taxon>Ecdysozoa</taxon>
        <taxon>Arthropoda</taxon>
        <taxon>Hexapoda</taxon>
        <taxon>Insecta</taxon>
        <taxon>Pterygota</taxon>
        <taxon>Neoptera</taxon>
        <taxon>Paraneoptera</taxon>
        <taxon>Hemiptera</taxon>
        <taxon>Heteroptera</taxon>
        <taxon>Panheteroptera</taxon>
        <taxon>Cimicomorpha</taxon>
        <taxon>Cimicidae</taxon>
        <taxon>Cimex</taxon>
    </lineage>
</organism>
<keyword evidence="2" id="KW-0678">Repressor</keyword>
<dbReference type="PANTHER" id="PTHR12346">
    <property type="entry name" value="SIN3B-RELATED"/>
    <property type="match status" value="1"/>
</dbReference>
<keyword evidence="7" id="KW-0007">Acetylation</keyword>
<feature type="compositionally biased region" description="Basic and acidic residues" evidence="19">
    <location>
        <begin position="985"/>
        <end position="1003"/>
    </location>
</feature>
<feature type="compositionally biased region" description="Polar residues" evidence="19">
    <location>
        <begin position="1005"/>
        <end position="1035"/>
    </location>
</feature>
<keyword evidence="4" id="KW-0597">Phosphoprotein</keyword>
<dbReference type="SMART" id="SM00761">
    <property type="entry name" value="HDAC_interact"/>
    <property type="match status" value="1"/>
</dbReference>
<evidence type="ECO:0000256" key="18">
    <source>
        <dbReference type="PROSITE-ProRule" id="PRU00810"/>
    </source>
</evidence>
<protein>
    <recommendedName>
        <fullName evidence="15">Paired amphipathic helix protein Sin3a</fullName>
    </recommendedName>
    <alternativeName>
        <fullName evidence="16">Histone deacetylase complex subunit Sin3a</fullName>
    </alternativeName>
    <alternativeName>
        <fullName evidence="17">Transcriptional corepressor Sin3a</fullName>
    </alternativeName>
</protein>
<evidence type="ECO:0000256" key="12">
    <source>
        <dbReference type="ARBA" id="ARBA00023242"/>
    </source>
</evidence>
<feature type="region of interest" description="Disordered" evidence="19">
    <location>
        <begin position="529"/>
        <end position="564"/>
    </location>
</feature>
<dbReference type="GO" id="GO:0003714">
    <property type="term" value="F:transcription corepressor activity"/>
    <property type="evidence" value="ECO:0007669"/>
    <property type="project" value="InterPro"/>
</dbReference>
<dbReference type="PROSITE" id="PS51477">
    <property type="entry name" value="PAH"/>
    <property type="match status" value="2"/>
</dbReference>
<proteinExistence type="predicted"/>
<evidence type="ECO:0000256" key="1">
    <source>
        <dbReference type="ARBA" id="ARBA00004604"/>
    </source>
</evidence>
<feature type="region of interest" description="Disordered" evidence="19">
    <location>
        <begin position="454"/>
        <end position="502"/>
    </location>
</feature>
<evidence type="ECO:0000256" key="4">
    <source>
        <dbReference type="ARBA" id="ARBA00022553"/>
    </source>
</evidence>
<evidence type="ECO:0000256" key="8">
    <source>
        <dbReference type="ARBA" id="ARBA00023015"/>
    </source>
</evidence>
<evidence type="ECO:0000256" key="15">
    <source>
        <dbReference type="ARBA" id="ARBA00068512"/>
    </source>
</evidence>
<evidence type="ECO:0000256" key="16">
    <source>
        <dbReference type="ARBA" id="ARBA00075105"/>
    </source>
</evidence>
<feature type="compositionally biased region" description="Polar residues" evidence="19">
    <location>
        <begin position="483"/>
        <end position="493"/>
    </location>
</feature>
<dbReference type="Pfam" id="PF08295">
    <property type="entry name" value="Sin3_corepress"/>
    <property type="match status" value="1"/>
</dbReference>
<keyword evidence="8" id="KW-0805">Transcription regulation</keyword>
<gene>
    <name evidence="21" type="primary">106661428</name>
</gene>
<feature type="region of interest" description="Disordered" evidence="19">
    <location>
        <begin position="683"/>
        <end position="702"/>
    </location>
</feature>
<comment type="subcellular location">
    <subcellularLocation>
        <location evidence="1">Nucleus</location>
        <location evidence="1">Nucleolus</location>
    </subcellularLocation>
</comment>
<feature type="compositionally biased region" description="Gly residues" evidence="19">
    <location>
        <begin position="96"/>
        <end position="112"/>
    </location>
</feature>
<comment type="function">
    <text evidence="13">Acts as a transcriptional repressor. Corepressor for REST. Interacts with MXI1 to repress MYC responsive genes and antagonize MYC oncogenic activities. Also interacts with MXD1-MAX heterodimers to repress transcription by tethering SIN3A to DNA. Acts cooperatively with OGT to repress transcription in parallel with histone deacetylation. Involved in the control of the circadian rhythms. Required for the transcriptional repression of circadian target genes, such as PER1, mediated by the large PER complex through histone deacetylation. Cooperates with FOXK1 to regulate cell cycle progression probably by repressing cell cycle inhibitor genes expression. Required for cortical neuron differentiation and callosal axon elongation.</text>
</comment>
<evidence type="ECO:0000256" key="2">
    <source>
        <dbReference type="ARBA" id="ARBA00022491"/>
    </source>
</evidence>
<dbReference type="FunFam" id="1.20.1160.11:FF:000002">
    <property type="entry name" value="Paired amphipathic helix protein SIN3"/>
    <property type="match status" value="1"/>
</dbReference>
<keyword evidence="22" id="KW-1185">Reference proteome</keyword>
<evidence type="ECO:0000256" key="5">
    <source>
        <dbReference type="ARBA" id="ARBA00022737"/>
    </source>
</evidence>
<dbReference type="InterPro" id="IPR013194">
    <property type="entry name" value="HDAC_interact_dom"/>
</dbReference>
<feature type="compositionally biased region" description="Basic and acidic residues" evidence="19">
    <location>
        <begin position="685"/>
        <end position="699"/>
    </location>
</feature>
<feature type="compositionally biased region" description="Low complexity" evidence="19">
    <location>
        <begin position="651"/>
        <end position="667"/>
    </location>
</feature>
<dbReference type="SUPFAM" id="SSF47762">
    <property type="entry name" value="PAH2 domain"/>
    <property type="match status" value="3"/>
</dbReference>
<feature type="region of interest" description="Disordered" evidence="19">
    <location>
        <begin position="1276"/>
        <end position="1308"/>
    </location>
</feature>
<evidence type="ECO:0000256" key="6">
    <source>
        <dbReference type="ARBA" id="ARBA00022843"/>
    </source>
</evidence>
<dbReference type="OMA" id="ANTWCIF"/>
<dbReference type="GO" id="GO:0005730">
    <property type="term" value="C:nucleolus"/>
    <property type="evidence" value="ECO:0007669"/>
    <property type="project" value="UniProtKB-SubCell"/>
</dbReference>
<dbReference type="InterPro" id="IPR003822">
    <property type="entry name" value="PAH"/>
</dbReference>
<evidence type="ECO:0000259" key="20">
    <source>
        <dbReference type="SMART" id="SM00761"/>
    </source>
</evidence>
<feature type="compositionally biased region" description="Basic and acidic residues" evidence="19">
    <location>
        <begin position="1284"/>
        <end position="1298"/>
    </location>
</feature>
<feature type="region of interest" description="Disordered" evidence="19">
    <location>
        <begin position="985"/>
        <end position="1055"/>
    </location>
</feature>
<keyword evidence="9" id="KW-0175">Coiled coil</keyword>
<feature type="region of interest" description="Disordered" evidence="19">
    <location>
        <begin position="91"/>
        <end position="125"/>
    </location>
</feature>
<dbReference type="InterPro" id="IPR036600">
    <property type="entry name" value="PAH_sf"/>
</dbReference>
<reference evidence="21" key="1">
    <citation type="submission" date="2022-01" db="UniProtKB">
        <authorList>
            <consortium name="EnsemblMetazoa"/>
        </authorList>
    </citation>
    <scope>IDENTIFICATION</scope>
</reference>
<dbReference type="Gene3D" id="1.20.1160.11">
    <property type="entry name" value="Paired amphipathic helix"/>
    <property type="match status" value="3"/>
</dbReference>
<feature type="compositionally biased region" description="Polar residues" evidence="19">
    <location>
        <begin position="553"/>
        <end position="563"/>
    </location>
</feature>
<dbReference type="GO" id="GO:0048511">
    <property type="term" value="P:rhythmic process"/>
    <property type="evidence" value="ECO:0007669"/>
    <property type="project" value="UniProtKB-KW"/>
</dbReference>
<dbReference type="OrthoDB" id="10265969at2759"/>
<name>A0A8I6TBB9_CIMLE</name>
<dbReference type="Pfam" id="PF02671">
    <property type="entry name" value="PAH"/>
    <property type="match status" value="3"/>
</dbReference>